<dbReference type="Pfam" id="PF01471">
    <property type="entry name" value="PG_binding_1"/>
    <property type="match status" value="1"/>
</dbReference>
<dbReference type="AlphaFoldDB" id="A0A5S3PML7"/>
<feature type="compositionally biased region" description="Basic and acidic residues" evidence="1">
    <location>
        <begin position="851"/>
        <end position="860"/>
    </location>
</feature>
<dbReference type="Gene3D" id="1.10.101.10">
    <property type="entry name" value="PGBD-like superfamily/PGBD"/>
    <property type="match status" value="1"/>
</dbReference>
<name>A0A5S3PML7_9RHOB</name>
<feature type="domain" description="Peptidoglycan binding-like" evidence="2">
    <location>
        <begin position="3"/>
        <end position="53"/>
    </location>
</feature>
<feature type="region of interest" description="Disordered" evidence="1">
    <location>
        <begin position="851"/>
        <end position="872"/>
    </location>
</feature>
<dbReference type="InterPro" id="IPR036366">
    <property type="entry name" value="PGBDSf"/>
</dbReference>
<evidence type="ECO:0000259" key="2">
    <source>
        <dbReference type="Pfam" id="PF01471"/>
    </source>
</evidence>
<evidence type="ECO:0000256" key="1">
    <source>
        <dbReference type="SAM" id="MobiDB-lite"/>
    </source>
</evidence>
<dbReference type="EMBL" id="VANS01000001">
    <property type="protein sequence ID" value="TMM55639.1"/>
    <property type="molecule type" value="Genomic_DNA"/>
</dbReference>
<dbReference type="OrthoDB" id="8453064at2"/>
<dbReference type="Proteomes" id="UP000309550">
    <property type="component" value="Unassembled WGS sequence"/>
</dbReference>
<feature type="region of interest" description="Disordered" evidence="1">
    <location>
        <begin position="1129"/>
        <end position="1148"/>
    </location>
</feature>
<comment type="caution">
    <text evidence="3">The sequence shown here is derived from an EMBL/GenBank/DDBJ whole genome shotgun (WGS) entry which is preliminary data.</text>
</comment>
<dbReference type="GO" id="GO:0005576">
    <property type="term" value="C:extracellular region"/>
    <property type="evidence" value="ECO:0007669"/>
    <property type="project" value="TreeGrafter"/>
</dbReference>
<dbReference type="PANTHER" id="PTHR37549">
    <property type="entry name" value="LIPOPROTEIN LPRI"/>
    <property type="match status" value="1"/>
</dbReference>
<dbReference type="SUPFAM" id="SSF47090">
    <property type="entry name" value="PGBD-like"/>
    <property type="match status" value="1"/>
</dbReference>
<reference evidence="3 4" key="1">
    <citation type="submission" date="2019-05" db="EMBL/GenBank/DDBJ databases">
        <title>Sulfitobacter sabulilitoris sp. nov., isolated from a marine sand.</title>
        <authorList>
            <person name="Yoon J.-H."/>
        </authorList>
    </citation>
    <scope>NUCLEOTIDE SEQUENCE [LARGE SCALE GENOMIC DNA]</scope>
    <source>
        <strain evidence="3 4">HSMS-29</strain>
    </source>
</reference>
<dbReference type="InterPro" id="IPR002477">
    <property type="entry name" value="Peptidoglycan-bd-like"/>
</dbReference>
<keyword evidence="4" id="KW-1185">Reference proteome</keyword>
<organism evidence="3 4">
    <name type="scientific">Sulfitobacter sabulilitoris</name>
    <dbReference type="NCBI Taxonomy" id="2562655"/>
    <lineage>
        <taxon>Bacteria</taxon>
        <taxon>Pseudomonadati</taxon>
        <taxon>Pseudomonadota</taxon>
        <taxon>Alphaproteobacteria</taxon>
        <taxon>Rhodobacterales</taxon>
        <taxon>Roseobacteraceae</taxon>
        <taxon>Sulfitobacter</taxon>
    </lineage>
</organism>
<dbReference type="Gene3D" id="1.20.1270.180">
    <property type="match status" value="1"/>
</dbReference>
<dbReference type="InterPro" id="IPR052755">
    <property type="entry name" value="Lysozyme_Inhibitor_LprI"/>
</dbReference>
<evidence type="ECO:0000313" key="3">
    <source>
        <dbReference type="EMBL" id="TMM55639.1"/>
    </source>
</evidence>
<accession>A0A5S3PML7</accession>
<protein>
    <recommendedName>
        <fullName evidence="2">Peptidoglycan binding-like domain-containing protein</fullName>
    </recommendedName>
</protein>
<evidence type="ECO:0000313" key="4">
    <source>
        <dbReference type="Proteomes" id="UP000309550"/>
    </source>
</evidence>
<sequence>MARSDIREIQSLLAQSGYDPGPIDGLMGQKTRTAIRAFERDNGLSVTGRPSRQLQADLRRAVARIAIPERPATGAVRPSFDCARASTPTEFAICGSTDLAELDQAITRNYAFALESADATTGAAIRNSQKAWLDSRDRCGGDVQCLAISMATRAQGLAAIASSGYGQDTAEAHEPDGETYGAAGPSFAQGPLDAAANEEIFISRFGPGGYIDKKWNAQSVIEAQRDLLASLVAASLLETPQKDTLLDFQRLTERDITEAMRIADVGVSRQVDLLLKKGRIKTMSDLFEVVRLDLNQFEQRRLESALRDKATAAVARSASPSKNVTLICVLDAEGYDFDSRRFPFDQDDVARCFDGEPNAIGTVMGMKVQIPIETDVRPDALPVDERRAEEIVERSGGPRFALAVPVTLRGYVMAQDQKRASLRFVASVTGPIEVRRANELSEVLYRFSDAELRDVADTPHTRRLKDFDRVWWLDTPDEVNVVAARAERIAMHRLDTDDLFATETGLKFAFRTDYAEHLVQGSRRLSDFIRSRNSHLTTLANMLGVPIDAIVEVPLASVVARSAFDRVILLLPQPTSAYGVDQDLPAYEKRDGGWPFSTVELTVTAERIVTMPDGSERLVLAGYPDRLVVRRSNTRVKWQDAPEIAQIAFSKAKQADYRTVELAWRSDLIFDAAEAAGSTASDIFQRQLDNSRFGGSDAFAKRAAAAELLEAARRRDADIDTHWMRARVKLDPYDFEREGWRIGSLSPALSEETPEADRALRVTLISDTEDHRLFVPALADIAQGLQAAAKTFPDLDALIAFDVTGVDSTYGSDFGRGINLLYRPSEIIFFDAGEGQTVIDETKVLLRHRFEGPDTGDASRSETQSPPLGTPEPLRIEAGSFSVLGVSLGDAYDAAAEVLAERIGADARYRATVEDRQAFAARDGAVEISAYEPYHNATLLESSERQDMIAIYHEPPLLGGVVTGISRTRLFPDGRGPSWPQLRDQLLKTYDVLTPEDLAGGDEPRMMILWDMPPQIAGQPVDAGESACKRSIAGSISGIATAFALDAQARANDYLRPIDNRAAWFAQDGNAIVPRVAAPMPLPAVFGSRETCPDREVMILVLEYGPDARVREFRQVISNPAAMARVAADRKDQATTAAPSAEAPDFDL</sequence>
<gene>
    <name evidence="3" type="ORF">FDT80_06400</name>
</gene>
<proteinExistence type="predicted"/>
<dbReference type="PANTHER" id="PTHR37549:SF1">
    <property type="entry name" value="LIPOPROTEIN LPRI"/>
    <property type="match status" value="1"/>
</dbReference>
<dbReference type="InterPro" id="IPR036365">
    <property type="entry name" value="PGBD-like_sf"/>
</dbReference>